<evidence type="ECO:0000256" key="1">
    <source>
        <dbReference type="SAM" id="Phobius"/>
    </source>
</evidence>
<gene>
    <name evidence="2" type="ORF">PUN28_002296</name>
</gene>
<proteinExistence type="predicted"/>
<evidence type="ECO:0000313" key="2">
    <source>
        <dbReference type="EMBL" id="KAL0130555.1"/>
    </source>
</evidence>
<keyword evidence="1" id="KW-0812">Transmembrane</keyword>
<reference evidence="2 3" key="1">
    <citation type="submission" date="2023-03" db="EMBL/GenBank/DDBJ databases">
        <title>High recombination rates correlate with genetic variation in Cardiocondyla obscurior ants.</title>
        <authorList>
            <person name="Errbii M."/>
        </authorList>
    </citation>
    <scope>NUCLEOTIDE SEQUENCE [LARGE SCALE GENOMIC DNA]</scope>
    <source>
        <strain evidence="2">Alpha-2009</strain>
        <tissue evidence="2">Whole body</tissue>
    </source>
</reference>
<organism evidence="2 3">
    <name type="scientific">Cardiocondyla obscurior</name>
    <dbReference type="NCBI Taxonomy" id="286306"/>
    <lineage>
        <taxon>Eukaryota</taxon>
        <taxon>Metazoa</taxon>
        <taxon>Ecdysozoa</taxon>
        <taxon>Arthropoda</taxon>
        <taxon>Hexapoda</taxon>
        <taxon>Insecta</taxon>
        <taxon>Pterygota</taxon>
        <taxon>Neoptera</taxon>
        <taxon>Endopterygota</taxon>
        <taxon>Hymenoptera</taxon>
        <taxon>Apocrita</taxon>
        <taxon>Aculeata</taxon>
        <taxon>Formicoidea</taxon>
        <taxon>Formicidae</taxon>
        <taxon>Myrmicinae</taxon>
        <taxon>Cardiocondyla</taxon>
    </lineage>
</organism>
<sequence>MSRDDERLRLPLSRISTILTRNSLPIQIAACSSSLKSKRNSLCLLIVTFSLGTRYILTYKSIRRNAFIARTLPYFHSSENCLRPVWVCKETPVYMYVYIYIFFLFFFL</sequence>
<keyword evidence="3" id="KW-1185">Reference proteome</keyword>
<dbReference type="Proteomes" id="UP001430953">
    <property type="component" value="Unassembled WGS sequence"/>
</dbReference>
<keyword evidence="1" id="KW-1133">Transmembrane helix</keyword>
<comment type="caution">
    <text evidence="2">The sequence shown here is derived from an EMBL/GenBank/DDBJ whole genome shotgun (WGS) entry which is preliminary data.</text>
</comment>
<accession>A0AAW2GTF9</accession>
<feature type="transmembrane region" description="Helical" evidence="1">
    <location>
        <begin position="91"/>
        <end position="107"/>
    </location>
</feature>
<evidence type="ECO:0000313" key="3">
    <source>
        <dbReference type="Proteomes" id="UP001430953"/>
    </source>
</evidence>
<name>A0AAW2GTF9_9HYME</name>
<dbReference type="AlphaFoldDB" id="A0AAW2GTF9"/>
<dbReference type="EMBL" id="JADYXP020000002">
    <property type="protein sequence ID" value="KAL0130555.1"/>
    <property type="molecule type" value="Genomic_DNA"/>
</dbReference>
<keyword evidence="1" id="KW-0472">Membrane</keyword>
<protein>
    <submittedName>
        <fullName evidence="2">Uncharacterized protein</fullName>
    </submittedName>
</protein>